<dbReference type="EMBL" id="SLWU01000041">
    <property type="protein sequence ID" value="TCO55405.1"/>
    <property type="molecule type" value="Genomic_DNA"/>
</dbReference>
<dbReference type="EMBL" id="DOLB01000055">
    <property type="protein sequence ID" value="HBT48863.1"/>
    <property type="molecule type" value="Genomic_DNA"/>
</dbReference>
<dbReference type="PIRSF" id="PIRSF008505">
    <property type="entry name" value="UCP008505"/>
    <property type="match status" value="1"/>
</dbReference>
<evidence type="ECO:0000313" key="3">
    <source>
        <dbReference type="Proteomes" id="UP000264445"/>
    </source>
</evidence>
<dbReference type="Pfam" id="PF14367">
    <property type="entry name" value="DUF4411"/>
    <property type="match status" value="1"/>
</dbReference>
<dbReference type="Proteomes" id="UP000264445">
    <property type="component" value="Unassembled WGS sequence"/>
</dbReference>
<dbReference type="InterPro" id="IPR029060">
    <property type="entry name" value="PIN-like_dom_sf"/>
</dbReference>
<dbReference type="InterPro" id="IPR016541">
    <property type="entry name" value="UCP008505"/>
</dbReference>
<reference evidence="1 3" key="1">
    <citation type="journal article" date="2018" name="Nat. Biotechnol.">
        <title>A standardized bacterial taxonomy based on genome phylogeny substantially revises the tree of life.</title>
        <authorList>
            <person name="Parks D.H."/>
            <person name="Chuvochina M."/>
            <person name="Waite D.W."/>
            <person name="Rinke C."/>
            <person name="Skarshewski A."/>
            <person name="Chaumeil P.A."/>
            <person name="Hugenholtz P."/>
        </authorList>
    </citation>
    <scope>NUCLEOTIDE SEQUENCE [LARGE SCALE GENOMIC DNA]</scope>
    <source>
        <strain evidence="1">UBA12544</strain>
    </source>
</reference>
<proteinExistence type="predicted"/>
<evidence type="ECO:0000313" key="2">
    <source>
        <dbReference type="EMBL" id="TCO55405.1"/>
    </source>
</evidence>
<evidence type="ECO:0000313" key="4">
    <source>
        <dbReference type="Proteomes" id="UP000294886"/>
    </source>
</evidence>
<reference evidence="2 4" key="2">
    <citation type="submission" date="2019-03" db="EMBL/GenBank/DDBJ databases">
        <title>Genomic Encyclopedia of Type Strains, Phase IV (KMG-IV): sequencing the most valuable type-strain genomes for metagenomic binning, comparative biology and taxonomic classification.</title>
        <authorList>
            <person name="Goeker M."/>
        </authorList>
    </citation>
    <scope>NUCLEOTIDE SEQUENCE [LARGE SCALE GENOMIC DNA]</scope>
    <source>
        <strain evidence="2 4">DSM 13054</strain>
    </source>
</reference>
<dbReference type="AlphaFoldDB" id="A0A357VKF6"/>
<dbReference type="Proteomes" id="UP000294886">
    <property type="component" value="Unassembled WGS sequence"/>
</dbReference>
<accession>A0A357VKF6</accession>
<name>A0A357VKF6_9THEO</name>
<evidence type="ECO:0000313" key="1">
    <source>
        <dbReference type="EMBL" id="HBT48863.1"/>
    </source>
</evidence>
<dbReference type="SUPFAM" id="SSF88723">
    <property type="entry name" value="PIN domain-like"/>
    <property type="match status" value="1"/>
</dbReference>
<protein>
    <submittedName>
        <fullName evidence="1">DUF4411 domain-containing protein</fullName>
    </submittedName>
</protein>
<sequence length="170" mass="19503">MTNCNVYVLDTSVFITASRFYYAFDIAPAFWEALIQYANKGYIVTIDKVRDEIEKGKDKLGDWVKNDFSKWIKSTGEEDVINAYREIVKWLNSSTQFKEAAKAQFMAGADGWIIAYAKVKGYIVVTQEVFNPEKKNKVPIPNVCSEFNVSYSDTFQMLRSLGIKFTCYDS</sequence>
<comment type="caution">
    <text evidence="1">The sequence shown here is derived from an EMBL/GenBank/DDBJ whole genome shotgun (WGS) entry which is preliminary data.</text>
</comment>
<organism evidence="1 3">
    <name type="scientific">Caldanaerobacter subterraneus</name>
    <dbReference type="NCBI Taxonomy" id="911092"/>
    <lineage>
        <taxon>Bacteria</taxon>
        <taxon>Bacillati</taxon>
        <taxon>Bacillota</taxon>
        <taxon>Clostridia</taxon>
        <taxon>Thermoanaerobacterales</taxon>
        <taxon>Thermoanaerobacteraceae</taxon>
        <taxon>Caldanaerobacter</taxon>
    </lineage>
</organism>
<dbReference type="RefSeq" id="WP_132040813.1">
    <property type="nucleotide sequence ID" value="NZ_DOLB01000055.1"/>
</dbReference>
<gene>
    <name evidence="1" type="ORF">DEA61_03205</name>
    <name evidence="2" type="ORF">EV203_1412</name>
</gene>